<evidence type="ECO:0000259" key="4">
    <source>
        <dbReference type="Pfam" id="PF16113"/>
    </source>
</evidence>
<name>H0R6D4_9ACTN</name>
<sequence>MTDVPPQEQQTPSVLSFVSGSAATLVLNRPASINALDHEMAGILDEHLRAWEADDSVAAVVVAGAGERGLCAGGDIVAIHADAQGLSGRDTENSATDADAAACGSAVFWADEYRLNDYIARYPKPYVALMDGIVMGGGVGISAHGNTRVVTDRTRLAMPEVGIGFVPDVGGTHLLARVPNEFGTYLALTTSALSGADAIALGLADHYIPAVALDDFRAALASKSVADALAAYAQTPPESALVEQADWIGEVFAQDSVPEIVAACRALGTSEASKVADKIESKSPTALTVALRSLRKAKTSASLADSLRREFRVSLRSLLHPDLAEGIRAQVIDKDRNPSWRPASLDDVSAETVDEFFAPLPDDVELNI</sequence>
<dbReference type="CDD" id="cd06558">
    <property type="entry name" value="crotonase-like"/>
    <property type="match status" value="1"/>
</dbReference>
<dbReference type="PANTHER" id="PTHR43176">
    <property type="entry name" value="3-HYDROXYISOBUTYRYL-COA HYDROLASE-RELATED"/>
    <property type="match status" value="1"/>
</dbReference>
<dbReference type="GO" id="GO:0003860">
    <property type="term" value="F:3-hydroxyisobutyryl-CoA hydrolase activity"/>
    <property type="evidence" value="ECO:0007669"/>
    <property type="project" value="UniProtKB-EC"/>
</dbReference>
<feature type="domain" description="Enoyl-CoA hydratase/isomerase" evidence="4">
    <location>
        <begin position="23"/>
        <end position="357"/>
    </location>
</feature>
<dbReference type="OrthoDB" id="9790967at2"/>
<dbReference type="GO" id="GO:0006574">
    <property type="term" value="P:L-valine catabolic process"/>
    <property type="evidence" value="ECO:0007669"/>
    <property type="project" value="TreeGrafter"/>
</dbReference>
<dbReference type="SUPFAM" id="SSF52096">
    <property type="entry name" value="ClpP/crotonase"/>
    <property type="match status" value="1"/>
</dbReference>
<dbReference type="GO" id="GO:0005829">
    <property type="term" value="C:cytosol"/>
    <property type="evidence" value="ECO:0007669"/>
    <property type="project" value="TreeGrafter"/>
</dbReference>
<evidence type="ECO:0000256" key="2">
    <source>
        <dbReference type="ARBA" id="ARBA00011915"/>
    </source>
</evidence>
<evidence type="ECO:0000313" key="5">
    <source>
        <dbReference type="EMBL" id="GAB20635.1"/>
    </source>
</evidence>
<comment type="catalytic activity">
    <reaction evidence="1">
        <text>3-hydroxy-2-methylpropanoyl-CoA + H2O = 3-hydroxy-2-methylpropanoate + CoA + H(+)</text>
        <dbReference type="Rhea" id="RHEA:20888"/>
        <dbReference type="ChEBI" id="CHEBI:11805"/>
        <dbReference type="ChEBI" id="CHEBI:15377"/>
        <dbReference type="ChEBI" id="CHEBI:15378"/>
        <dbReference type="ChEBI" id="CHEBI:57287"/>
        <dbReference type="ChEBI" id="CHEBI:57340"/>
        <dbReference type="EC" id="3.1.2.4"/>
    </reaction>
</comment>
<dbReference type="Pfam" id="PF16113">
    <property type="entry name" value="ECH_2"/>
    <property type="match status" value="1"/>
</dbReference>
<gene>
    <name evidence="5" type="ORF">GOEFS_121_00370</name>
</gene>
<dbReference type="EMBL" id="BAEH01000121">
    <property type="protein sequence ID" value="GAB20635.1"/>
    <property type="molecule type" value="Genomic_DNA"/>
</dbReference>
<protein>
    <recommendedName>
        <fullName evidence="2">3-hydroxyisobutyryl-CoA hydrolase</fullName>
        <ecNumber evidence="2">3.1.2.4</ecNumber>
    </recommendedName>
</protein>
<dbReference type="InterPro" id="IPR032259">
    <property type="entry name" value="HIBYL-CoA-H"/>
</dbReference>
<dbReference type="AlphaFoldDB" id="H0R6D4"/>
<accession>H0R6D4</accession>
<organism evidence="5 6">
    <name type="scientific">Gordonia effusa NBRC 100432</name>
    <dbReference type="NCBI Taxonomy" id="1077974"/>
    <lineage>
        <taxon>Bacteria</taxon>
        <taxon>Bacillati</taxon>
        <taxon>Actinomycetota</taxon>
        <taxon>Actinomycetes</taxon>
        <taxon>Mycobacteriales</taxon>
        <taxon>Gordoniaceae</taxon>
        <taxon>Gordonia</taxon>
    </lineage>
</organism>
<dbReference type="InterPro" id="IPR045004">
    <property type="entry name" value="ECH_dom"/>
</dbReference>
<dbReference type="eggNOG" id="COG1024">
    <property type="taxonomic scope" value="Bacteria"/>
</dbReference>
<dbReference type="RefSeq" id="WP_007319970.1">
    <property type="nucleotide sequence ID" value="NZ_BAEH01000121.1"/>
</dbReference>
<dbReference type="STRING" id="1077974.GOEFS_121_00370"/>
<dbReference type="EC" id="3.1.2.4" evidence="2"/>
<proteinExistence type="predicted"/>
<evidence type="ECO:0000256" key="3">
    <source>
        <dbReference type="ARBA" id="ARBA00022801"/>
    </source>
</evidence>
<keyword evidence="3" id="KW-0378">Hydrolase</keyword>
<evidence type="ECO:0000313" key="6">
    <source>
        <dbReference type="Proteomes" id="UP000035034"/>
    </source>
</evidence>
<reference evidence="5 6" key="1">
    <citation type="submission" date="2011-12" db="EMBL/GenBank/DDBJ databases">
        <title>Whole genome shotgun sequence of Gordonia effusa NBRC 100432.</title>
        <authorList>
            <person name="Yoshida I."/>
            <person name="Takarada H."/>
            <person name="Hosoyama A."/>
            <person name="Tsuchikane K."/>
            <person name="Katsumata H."/>
            <person name="Yamazaki S."/>
            <person name="Fujita N."/>
        </authorList>
    </citation>
    <scope>NUCLEOTIDE SEQUENCE [LARGE SCALE GENOMIC DNA]</scope>
    <source>
        <strain evidence="5 6">NBRC 100432</strain>
    </source>
</reference>
<dbReference type="Gene3D" id="3.90.226.10">
    <property type="entry name" value="2-enoyl-CoA Hydratase, Chain A, domain 1"/>
    <property type="match status" value="1"/>
</dbReference>
<comment type="caution">
    <text evidence="5">The sequence shown here is derived from an EMBL/GenBank/DDBJ whole genome shotgun (WGS) entry which is preliminary data.</text>
</comment>
<dbReference type="PANTHER" id="PTHR43176:SF3">
    <property type="entry name" value="3-HYDROXYISOBUTYRYL-COA HYDROLASE, MITOCHONDRIAL"/>
    <property type="match status" value="1"/>
</dbReference>
<keyword evidence="6" id="KW-1185">Reference proteome</keyword>
<evidence type="ECO:0000256" key="1">
    <source>
        <dbReference type="ARBA" id="ARBA00001709"/>
    </source>
</evidence>
<dbReference type="Proteomes" id="UP000035034">
    <property type="component" value="Unassembled WGS sequence"/>
</dbReference>
<dbReference type="NCBIfam" id="NF004127">
    <property type="entry name" value="PRK05617.1"/>
    <property type="match status" value="1"/>
</dbReference>
<dbReference type="InterPro" id="IPR029045">
    <property type="entry name" value="ClpP/crotonase-like_dom_sf"/>
</dbReference>